<organism evidence="2 3">
    <name type="scientific">Chamaesiphon polymorphus CCALA 037</name>
    <dbReference type="NCBI Taxonomy" id="2107692"/>
    <lineage>
        <taxon>Bacteria</taxon>
        <taxon>Bacillati</taxon>
        <taxon>Cyanobacteriota</taxon>
        <taxon>Cyanophyceae</taxon>
        <taxon>Gomontiellales</taxon>
        <taxon>Chamaesiphonaceae</taxon>
        <taxon>Chamaesiphon</taxon>
    </lineage>
</organism>
<evidence type="ECO:0000313" key="3">
    <source>
        <dbReference type="Proteomes" id="UP000238937"/>
    </source>
</evidence>
<name>A0A2T1GHJ5_9CYAN</name>
<accession>A0A2T1GHJ5</accession>
<reference evidence="2 3" key="1">
    <citation type="submission" date="2018-03" db="EMBL/GenBank/DDBJ databases">
        <title>The ancient ancestry and fast evolution of plastids.</title>
        <authorList>
            <person name="Moore K.R."/>
            <person name="Magnabosco C."/>
            <person name="Momper L."/>
            <person name="Gold D.A."/>
            <person name="Bosak T."/>
            <person name="Fournier G.P."/>
        </authorList>
    </citation>
    <scope>NUCLEOTIDE SEQUENCE [LARGE SCALE GENOMIC DNA]</scope>
    <source>
        <strain evidence="2 3">CCALA 037</strain>
    </source>
</reference>
<dbReference type="RefSeq" id="WP_106303439.1">
    <property type="nucleotide sequence ID" value="NZ_PVWO01000094.1"/>
</dbReference>
<evidence type="ECO:0000313" key="2">
    <source>
        <dbReference type="EMBL" id="PSB57065.1"/>
    </source>
</evidence>
<sequence>MNPQIDLYSQLARLFHLGYHFIKAKNTDKPQWETIGKYQLKSGGFIKDYASTLFLLGVGFGASTFYTMLDIDSNSPYHPANNSKAFQKLLHVLEKKGLIHPVLIQSSHSGGIHVYYFFPKQLHTFRVASLVHVTLINAGFKPKPGHLEIFPNPKPYTTNGKFSNYKPHRLPLQPDSGSYILDRWGDIVTNAESLTHLGQVSMFLRLAQASAAAHGEDIAKIEVALDWAYRLYTTKIAKYQYLDRDYSEAAREWLEDLLLTMAIGWTGKGQTNQMLQIFVAYGVVFKDLEVKQELFDWVHETVLGTRGYSEYCNHQGDIESRIWDWVNATIDNEYYVGYCGFPARRGIGIDKLVKHIKKKERKVNTHNQKTADQTQQRLTAILVMLGQLPRLITDRIKAIQTQWQELHDEKISTVTLYDKKYKSLWNGSLASVEIADSSKDFTLKLKSLEASLAEPLTQKTSLNHRQKQSIKNADSITVFHPKILYEVFAINLLLQYHLQVYCINLLCGSISNLQFLYTKLESEPERSNLLNVEHTSVLLDLQSSLTQITFTTEGFIDDCCDLHSTEVLEMSNGSESSSRIEPRMEIEPDLDPDPTRSIEIGAKLRRNALKIGRKSYAALFDCRVVSVNGLNWVVRDAQGCSWNVSHHALASGMWEVERDPVVLACPQARSVVTLACEVRAQIDTIPDDLLLEFLHHPELDRIESTIELANSLVAARTQDEIQFLTADLARSAKIELWQVLSDDERDDVRQIIDLGVSARRNRSARSTDRDFTDKSTSECPIPPAIARSNAAEEPQTSSDLVEPEPINQTVHPAIGSIVRTATGAIGIVRYIFDSISKPFVVYHEEIQRTIQYELDDLLPFCD</sequence>
<feature type="region of interest" description="Disordered" evidence="1">
    <location>
        <begin position="763"/>
        <end position="803"/>
    </location>
</feature>
<comment type="caution">
    <text evidence="2">The sequence shown here is derived from an EMBL/GenBank/DDBJ whole genome shotgun (WGS) entry which is preliminary data.</text>
</comment>
<dbReference type="Proteomes" id="UP000238937">
    <property type="component" value="Unassembled WGS sequence"/>
</dbReference>
<feature type="compositionally biased region" description="Basic and acidic residues" evidence="1">
    <location>
        <begin position="765"/>
        <end position="776"/>
    </location>
</feature>
<evidence type="ECO:0000256" key="1">
    <source>
        <dbReference type="SAM" id="MobiDB-lite"/>
    </source>
</evidence>
<protein>
    <submittedName>
        <fullName evidence="2">Uncharacterized protein</fullName>
    </submittedName>
</protein>
<keyword evidence="3" id="KW-1185">Reference proteome</keyword>
<proteinExistence type="predicted"/>
<dbReference type="OrthoDB" id="425592at2"/>
<dbReference type="EMBL" id="PVWO01000094">
    <property type="protein sequence ID" value="PSB57065.1"/>
    <property type="molecule type" value="Genomic_DNA"/>
</dbReference>
<gene>
    <name evidence="2" type="ORF">C7B77_09715</name>
</gene>
<dbReference type="AlphaFoldDB" id="A0A2T1GHJ5"/>